<comment type="caution">
    <text evidence="5">The sequence shown here is derived from an EMBL/GenBank/DDBJ whole genome shotgun (WGS) entry which is preliminary data.</text>
</comment>
<comment type="pathway">
    <text evidence="1">Phytoalexin biosynthesis; 3,4',5-trihydroxystilbene biosynthesis; 3,4',5-trihydroxystilbene from trans-4-coumarate: step 1/2.</text>
</comment>
<organism evidence="5 6">
    <name type="scientific">Lactuca virosa</name>
    <dbReference type="NCBI Taxonomy" id="75947"/>
    <lineage>
        <taxon>Eukaryota</taxon>
        <taxon>Viridiplantae</taxon>
        <taxon>Streptophyta</taxon>
        <taxon>Embryophyta</taxon>
        <taxon>Tracheophyta</taxon>
        <taxon>Spermatophyta</taxon>
        <taxon>Magnoliopsida</taxon>
        <taxon>eudicotyledons</taxon>
        <taxon>Gunneridae</taxon>
        <taxon>Pentapetalae</taxon>
        <taxon>asterids</taxon>
        <taxon>campanulids</taxon>
        <taxon>Asterales</taxon>
        <taxon>Asteraceae</taxon>
        <taxon>Cichorioideae</taxon>
        <taxon>Cichorieae</taxon>
        <taxon>Lactucinae</taxon>
        <taxon>Lactuca</taxon>
    </lineage>
</organism>
<accession>A0AAU9PE32</accession>
<dbReference type="Pfam" id="PF13193">
    <property type="entry name" value="AMP-binding_C"/>
    <property type="match status" value="1"/>
</dbReference>
<dbReference type="InterPro" id="IPR045851">
    <property type="entry name" value="AMP-bd_C_sf"/>
</dbReference>
<evidence type="ECO:0008006" key="7">
    <source>
        <dbReference type="Google" id="ProtNLM"/>
    </source>
</evidence>
<dbReference type="InterPro" id="IPR042099">
    <property type="entry name" value="ANL_N_sf"/>
</dbReference>
<evidence type="ECO:0000259" key="4">
    <source>
        <dbReference type="Pfam" id="PF13193"/>
    </source>
</evidence>
<dbReference type="Gene3D" id="3.30.300.30">
    <property type="match status" value="1"/>
</dbReference>
<dbReference type="GO" id="GO:0009698">
    <property type="term" value="P:phenylpropanoid metabolic process"/>
    <property type="evidence" value="ECO:0007669"/>
    <property type="project" value="UniProtKB-KW"/>
</dbReference>
<evidence type="ECO:0000313" key="6">
    <source>
        <dbReference type="Proteomes" id="UP001157418"/>
    </source>
</evidence>
<dbReference type="AlphaFoldDB" id="A0AAU9PE32"/>
<name>A0AAU9PE32_9ASTR</name>
<feature type="domain" description="AMP-dependent synthetase/ligase" evidence="3">
    <location>
        <begin position="63"/>
        <end position="431"/>
    </location>
</feature>
<keyword evidence="6" id="KW-1185">Reference proteome</keyword>
<dbReference type="Proteomes" id="UP001157418">
    <property type="component" value="Unassembled WGS sequence"/>
</dbReference>
<dbReference type="GO" id="GO:0006631">
    <property type="term" value="P:fatty acid metabolic process"/>
    <property type="evidence" value="ECO:0007669"/>
    <property type="project" value="TreeGrafter"/>
</dbReference>
<dbReference type="Gene3D" id="3.40.50.12780">
    <property type="entry name" value="N-terminal domain of ligase-like"/>
    <property type="match status" value="1"/>
</dbReference>
<gene>
    <name evidence="5" type="ORF">LVIROSA_LOCUS34158</name>
</gene>
<dbReference type="PROSITE" id="PS00455">
    <property type="entry name" value="AMP_BINDING"/>
    <property type="match status" value="1"/>
</dbReference>
<evidence type="ECO:0000256" key="1">
    <source>
        <dbReference type="ARBA" id="ARBA00004930"/>
    </source>
</evidence>
<dbReference type="SUPFAM" id="SSF56801">
    <property type="entry name" value="Acetyl-CoA synthetase-like"/>
    <property type="match status" value="1"/>
</dbReference>
<protein>
    <recommendedName>
        <fullName evidence="7">4-coumarate--CoA ligase</fullName>
    </recommendedName>
</protein>
<dbReference type="InterPro" id="IPR000873">
    <property type="entry name" value="AMP-dep_synth/lig_dom"/>
</dbReference>
<dbReference type="InterPro" id="IPR025110">
    <property type="entry name" value="AMP-bd_C"/>
</dbReference>
<reference evidence="5 6" key="1">
    <citation type="submission" date="2022-01" db="EMBL/GenBank/DDBJ databases">
        <authorList>
            <person name="Xiong W."/>
            <person name="Schranz E."/>
        </authorList>
    </citation>
    <scope>NUCLEOTIDE SEQUENCE [LARGE SCALE GENOMIC DNA]</scope>
</reference>
<evidence type="ECO:0000313" key="5">
    <source>
        <dbReference type="EMBL" id="CAH1448628.1"/>
    </source>
</evidence>
<dbReference type="CDD" id="cd04433">
    <property type="entry name" value="AFD_class_I"/>
    <property type="match status" value="1"/>
</dbReference>
<evidence type="ECO:0000259" key="3">
    <source>
        <dbReference type="Pfam" id="PF00501"/>
    </source>
</evidence>
<dbReference type="EMBL" id="CAKMRJ010005634">
    <property type="protein sequence ID" value="CAH1448628.1"/>
    <property type="molecule type" value="Genomic_DNA"/>
</dbReference>
<keyword evidence="2" id="KW-0587">Phenylpropanoid metabolism</keyword>
<sequence>MMMMPFVVKGTLSIIHHPSPNPYLALPNLPFENHPLLSSQMARYYSEAHICQCLSRLSTFRRNSPITIYGSRVKTGQEFVKGVLDLARGLIHFGLKSGDVVAISAFNSDLYLEWLLAITFVGAIAATLNYRWSLEEALFAMEDVKPIMLITDNEYNTNWHSDFQAHYVPSLKWHVLMDTHNRYISTGNNILTTNMLKMPSPKPQSFNYTSTCNGVAIVCFTSGTTGRPKGVMLSHSALIVQSLAKIAVIGYMEDDVYLHTAPLGHVGGLSSALAMLMVGGCHVLMPKFEAESALEAIEKHHVTSFITVPAIMSDMISFIREKDTCKELIMVKKILNGGGSLSSNLIIEATNVFSTAALFSAYGMTEGCSSLTFMTLNDPTKQITSEEEEGVCVGKAAPHVELKISTEDSDSDSGHVGQILTRGPHLMIGYWWDPDHHIGMKSGWHETGDIGRIDDDGNLWLIGRMKGRIKSGGENIYPEEVESVMLKHPGISGIAVIGIPDSRLSEKLVACIQLNQNWTWTDSDSDSPSQKLQCISTQSLHQFCRTNNLTGFKVPKMFITWNKKFPMTTSGKLRRDQLKAQVMLHLNLLSSSL</sequence>
<evidence type="ECO:0000256" key="2">
    <source>
        <dbReference type="ARBA" id="ARBA00023051"/>
    </source>
</evidence>
<feature type="domain" description="AMP-binding enzyme C-terminal" evidence="4">
    <location>
        <begin position="480"/>
        <end position="572"/>
    </location>
</feature>
<dbReference type="PANTHER" id="PTHR43201:SF32">
    <property type="entry name" value="2-SUCCINYLBENZOATE--COA LIGASE, CHLOROPLASTIC_PEROXISOMAL"/>
    <property type="match status" value="1"/>
</dbReference>
<dbReference type="Pfam" id="PF00501">
    <property type="entry name" value="AMP-binding"/>
    <property type="match status" value="1"/>
</dbReference>
<dbReference type="PANTHER" id="PTHR43201">
    <property type="entry name" value="ACYL-COA SYNTHETASE"/>
    <property type="match status" value="1"/>
</dbReference>
<dbReference type="GO" id="GO:0031956">
    <property type="term" value="F:medium-chain fatty acid-CoA ligase activity"/>
    <property type="evidence" value="ECO:0007669"/>
    <property type="project" value="TreeGrafter"/>
</dbReference>
<dbReference type="InterPro" id="IPR020845">
    <property type="entry name" value="AMP-binding_CS"/>
</dbReference>
<proteinExistence type="predicted"/>